<dbReference type="InterPro" id="IPR036291">
    <property type="entry name" value="NAD(P)-bd_dom_sf"/>
</dbReference>
<protein>
    <recommendedName>
        <fullName evidence="3">Short subunit dehydrogenase</fullName>
    </recommendedName>
</protein>
<gene>
    <name evidence="1" type="ORF">LQ327_09995</name>
</gene>
<evidence type="ECO:0008006" key="3">
    <source>
        <dbReference type="Google" id="ProtNLM"/>
    </source>
</evidence>
<dbReference type="EMBL" id="JAJNDB010000001">
    <property type="protein sequence ID" value="MCD2193707.1"/>
    <property type="molecule type" value="Genomic_DNA"/>
</dbReference>
<evidence type="ECO:0000313" key="1">
    <source>
        <dbReference type="EMBL" id="MCD2193707.1"/>
    </source>
</evidence>
<evidence type="ECO:0000313" key="2">
    <source>
        <dbReference type="Proteomes" id="UP001199469"/>
    </source>
</evidence>
<dbReference type="Proteomes" id="UP001199469">
    <property type="component" value="Unassembled WGS sequence"/>
</dbReference>
<reference evidence="1 2" key="1">
    <citation type="submission" date="2021-11" db="EMBL/GenBank/DDBJ databases">
        <title>Draft genome sequence of Actinomycetospora sp. SF1 isolated from the rhizosphere soil.</title>
        <authorList>
            <person name="Duangmal K."/>
            <person name="Chantavorakit T."/>
        </authorList>
    </citation>
    <scope>NUCLEOTIDE SEQUENCE [LARGE SCALE GENOMIC DNA]</scope>
    <source>
        <strain evidence="1 2">TBRC 5722</strain>
    </source>
</reference>
<organism evidence="1 2">
    <name type="scientific">Actinomycetospora endophytica</name>
    <dbReference type="NCBI Taxonomy" id="2291215"/>
    <lineage>
        <taxon>Bacteria</taxon>
        <taxon>Bacillati</taxon>
        <taxon>Actinomycetota</taxon>
        <taxon>Actinomycetes</taxon>
        <taxon>Pseudonocardiales</taxon>
        <taxon>Pseudonocardiaceae</taxon>
        <taxon>Actinomycetospora</taxon>
    </lineage>
</organism>
<dbReference type="Gene3D" id="3.40.50.720">
    <property type="entry name" value="NAD(P)-binding Rossmann-like Domain"/>
    <property type="match status" value="1"/>
</dbReference>
<sequence>MTDTALAAPARDLDGRRAVVTGATGATGGAVVARLVAAAATVLGVAR</sequence>
<proteinExistence type="predicted"/>
<comment type="caution">
    <text evidence="1">The sequence shown here is derived from an EMBL/GenBank/DDBJ whole genome shotgun (WGS) entry which is preliminary data.</text>
</comment>
<name>A0ABS8P616_9PSEU</name>
<dbReference type="SUPFAM" id="SSF51735">
    <property type="entry name" value="NAD(P)-binding Rossmann-fold domains"/>
    <property type="match status" value="1"/>
</dbReference>
<dbReference type="RefSeq" id="WP_230732247.1">
    <property type="nucleotide sequence ID" value="NZ_JAJNDB010000001.1"/>
</dbReference>
<keyword evidence="2" id="KW-1185">Reference proteome</keyword>
<accession>A0ABS8P616</accession>